<dbReference type="AlphaFoldDB" id="A0A9N7TYJ6"/>
<organism evidence="2 3">
    <name type="scientific">Pleuronectes platessa</name>
    <name type="common">European plaice</name>
    <dbReference type="NCBI Taxonomy" id="8262"/>
    <lineage>
        <taxon>Eukaryota</taxon>
        <taxon>Metazoa</taxon>
        <taxon>Chordata</taxon>
        <taxon>Craniata</taxon>
        <taxon>Vertebrata</taxon>
        <taxon>Euteleostomi</taxon>
        <taxon>Actinopterygii</taxon>
        <taxon>Neopterygii</taxon>
        <taxon>Teleostei</taxon>
        <taxon>Neoteleostei</taxon>
        <taxon>Acanthomorphata</taxon>
        <taxon>Carangaria</taxon>
        <taxon>Pleuronectiformes</taxon>
        <taxon>Pleuronectoidei</taxon>
        <taxon>Pleuronectidae</taxon>
        <taxon>Pleuronectes</taxon>
    </lineage>
</organism>
<evidence type="ECO:0000313" key="3">
    <source>
        <dbReference type="Proteomes" id="UP001153269"/>
    </source>
</evidence>
<accession>A0A9N7TYJ6</accession>
<reference evidence="2" key="1">
    <citation type="submission" date="2020-03" db="EMBL/GenBank/DDBJ databases">
        <authorList>
            <person name="Weist P."/>
        </authorList>
    </citation>
    <scope>NUCLEOTIDE SEQUENCE</scope>
</reference>
<comment type="caution">
    <text evidence="2">The sequence shown here is derived from an EMBL/GenBank/DDBJ whole genome shotgun (WGS) entry which is preliminary data.</text>
</comment>
<feature type="compositionally biased region" description="Basic and acidic residues" evidence="1">
    <location>
        <begin position="139"/>
        <end position="153"/>
    </location>
</feature>
<gene>
    <name evidence="2" type="ORF">PLEPLA_LOCUS9362</name>
</gene>
<evidence type="ECO:0000313" key="2">
    <source>
        <dbReference type="EMBL" id="CAB1421476.1"/>
    </source>
</evidence>
<protein>
    <submittedName>
        <fullName evidence="2">Uncharacterized protein</fullName>
    </submittedName>
</protein>
<feature type="region of interest" description="Disordered" evidence="1">
    <location>
        <begin position="1"/>
        <end position="27"/>
    </location>
</feature>
<keyword evidence="3" id="KW-1185">Reference proteome</keyword>
<name>A0A9N7TYJ6_PLEPL</name>
<feature type="region of interest" description="Disordered" evidence="1">
    <location>
        <begin position="61"/>
        <end position="156"/>
    </location>
</feature>
<sequence>MEDQTGFRRAGLGDGFGVRVTRRGSKERDEEWPVRWSAWYSQRVFIEVLRLITCLGSGGLPGVRPQPRPPHPGPDRVLTPAGQSAASAEGEVGANAGHAGSRSPLPWCEHEAKPRPRRGGVKEAAVSSGAGDGVKCRRRSECERRREAERRETLPAPPSCCPSPLISISHFVPLSAPTISCDPTVPSNQHLSQPLLYHTLYIKATLCRHQLNMADKDRQSSPSFPLDLLPVA</sequence>
<dbReference type="Proteomes" id="UP001153269">
    <property type="component" value="Unassembled WGS sequence"/>
</dbReference>
<dbReference type="EMBL" id="CADEAL010000524">
    <property type="protein sequence ID" value="CAB1421476.1"/>
    <property type="molecule type" value="Genomic_DNA"/>
</dbReference>
<proteinExistence type="predicted"/>
<evidence type="ECO:0000256" key="1">
    <source>
        <dbReference type="SAM" id="MobiDB-lite"/>
    </source>
</evidence>